<organism evidence="9 10">
    <name type="scientific">Leptidea sinapis</name>
    <dbReference type="NCBI Taxonomy" id="189913"/>
    <lineage>
        <taxon>Eukaryota</taxon>
        <taxon>Metazoa</taxon>
        <taxon>Ecdysozoa</taxon>
        <taxon>Arthropoda</taxon>
        <taxon>Hexapoda</taxon>
        <taxon>Insecta</taxon>
        <taxon>Pterygota</taxon>
        <taxon>Neoptera</taxon>
        <taxon>Endopterygota</taxon>
        <taxon>Lepidoptera</taxon>
        <taxon>Glossata</taxon>
        <taxon>Ditrysia</taxon>
        <taxon>Papilionoidea</taxon>
        <taxon>Pieridae</taxon>
        <taxon>Dismorphiinae</taxon>
        <taxon>Leptidea</taxon>
    </lineage>
</organism>
<gene>
    <name evidence="9" type="ORF">LSINAPIS_LOCUS5871</name>
</gene>
<dbReference type="PROSITE" id="PS01095">
    <property type="entry name" value="GH18_1"/>
    <property type="match status" value="1"/>
</dbReference>
<dbReference type="GO" id="GO:0005576">
    <property type="term" value="C:extracellular region"/>
    <property type="evidence" value="ECO:0007669"/>
    <property type="project" value="TreeGrafter"/>
</dbReference>
<evidence type="ECO:0000313" key="9">
    <source>
        <dbReference type="EMBL" id="VVC93747.1"/>
    </source>
</evidence>
<feature type="transmembrane region" description="Helical" evidence="7">
    <location>
        <begin position="26"/>
        <end position="46"/>
    </location>
</feature>
<dbReference type="InterPro" id="IPR029070">
    <property type="entry name" value="Chitinase_insertion_sf"/>
</dbReference>
<dbReference type="Proteomes" id="UP000324832">
    <property type="component" value="Unassembled WGS sequence"/>
</dbReference>
<keyword evidence="4 5" id="KW-0326">Glycosidase</keyword>
<protein>
    <recommendedName>
        <fullName evidence="8">GH18 domain-containing protein</fullName>
    </recommendedName>
</protein>
<evidence type="ECO:0000256" key="3">
    <source>
        <dbReference type="ARBA" id="ARBA00023180"/>
    </source>
</evidence>
<dbReference type="SMART" id="SM00636">
    <property type="entry name" value="Glyco_18"/>
    <property type="match status" value="1"/>
</dbReference>
<dbReference type="FunFam" id="3.10.50.10:FF:000003">
    <property type="entry name" value="Class V chitinase CHIT5b"/>
    <property type="match status" value="1"/>
</dbReference>
<dbReference type="InterPro" id="IPR001579">
    <property type="entry name" value="Glyco_hydro_18_chit_AS"/>
</dbReference>
<evidence type="ECO:0000256" key="6">
    <source>
        <dbReference type="RuleBase" id="RU004453"/>
    </source>
</evidence>
<dbReference type="GO" id="GO:0008061">
    <property type="term" value="F:chitin binding"/>
    <property type="evidence" value="ECO:0007669"/>
    <property type="project" value="InterPro"/>
</dbReference>
<dbReference type="PANTHER" id="PTHR11177">
    <property type="entry name" value="CHITINASE"/>
    <property type="match status" value="1"/>
</dbReference>
<evidence type="ECO:0000256" key="4">
    <source>
        <dbReference type="ARBA" id="ARBA00023295"/>
    </source>
</evidence>
<proteinExistence type="inferred from homology"/>
<dbReference type="SUPFAM" id="SSF51445">
    <property type="entry name" value="(Trans)glycosidases"/>
    <property type="match status" value="1"/>
</dbReference>
<dbReference type="EMBL" id="FZQP02001759">
    <property type="protein sequence ID" value="VVC93747.1"/>
    <property type="molecule type" value="Genomic_DNA"/>
</dbReference>
<dbReference type="SUPFAM" id="SSF54556">
    <property type="entry name" value="Chitinase insertion domain"/>
    <property type="match status" value="1"/>
</dbReference>
<feature type="domain" description="GH18" evidence="8">
    <location>
        <begin position="70"/>
        <end position="434"/>
    </location>
</feature>
<name>A0A5E4Q9S5_9NEOP</name>
<dbReference type="Gene3D" id="3.20.20.80">
    <property type="entry name" value="Glycosidases"/>
    <property type="match status" value="1"/>
</dbReference>
<dbReference type="InterPro" id="IPR011583">
    <property type="entry name" value="Chitinase_II/V-like_cat"/>
</dbReference>
<sequence>MYCNAQILEVAQKETSKISPSEGRSFKAALIICVGLFIVGTVALFMSANELPESRLIYVENIQSNNANARVVSCYYNIPDRDNSSALLPNSLHPHLCTHINVAFAPIKDKKIILDDNMIKTIREIVNLKSQNPELKVLLSVGGAGNNNGFSEMVVDHASRKTFIRCIKYILHNYELDGIDLDWEFPVIHNIGGDLAKRERQHFSQLLREIRMEYLRERKNYLLTVAVAAQQVVVDVAYDVDQINLYVDYANIMTYDFHYYTKFTPFTGLNAPLYARQSERFYMATLNINYTVQMYLNKGLDESKLVVGIPTYGHSFTLVNSQNANIESPVSGFGQLGNLGFVNYPDICKFVKSNKVTVNEDLYAKVPYLHYSTEWVSYDTPKSVMEKAQYIKKHNLRGAMIYSLNADDYLGTCAQLSDNIRFPLSESVKNSLLV</sequence>
<dbReference type="PANTHER" id="PTHR11177:SF390">
    <property type="entry name" value="CHITINASE 11"/>
    <property type="match status" value="1"/>
</dbReference>
<keyword evidence="3" id="KW-0325">Glycoprotein</keyword>
<dbReference type="Gene3D" id="3.10.50.10">
    <property type="match status" value="1"/>
</dbReference>
<dbReference type="AlphaFoldDB" id="A0A5E4Q9S5"/>
<evidence type="ECO:0000259" key="8">
    <source>
        <dbReference type="PROSITE" id="PS51910"/>
    </source>
</evidence>
<dbReference type="GO" id="GO:0005975">
    <property type="term" value="P:carbohydrate metabolic process"/>
    <property type="evidence" value="ECO:0007669"/>
    <property type="project" value="InterPro"/>
</dbReference>
<reference evidence="9 10" key="1">
    <citation type="submission" date="2017-07" db="EMBL/GenBank/DDBJ databases">
        <authorList>
            <person name="Talla V."/>
            <person name="Backstrom N."/>
        </authorList>
    </citation>
    <scope>NUCLEOTIDE SEQUENCE [LARGE SCALE GENOMIC DNA]</scope>
</reference>
<keyword evidence="7" id="KW-0472">Membrane</keyword>
<dbReference type="GO" id="GO:0006032">
    <property type="term" value="P:chitin catabolic process"/>
    <property type="evidence" value="ECO:0007669"/>
    <property type="project" value="UniProtKB-ARBA"/>
</dbReference>
<evidence type="ECO:0000313" key="10">
    <source>
        <dbReference type="Proteomes" id="UP000324832"/>
    </source>
</evidence>
<dbReference type="InterPro" id="IPR017853">
    <property type="entry name" value="GH"/>
</dbReference>
<evidence type="ECO:0000256" key="2">
    <source>
        <dbReference type="ARBA" id="ARBA00022801"/>
    </source>
</evidence>
<dbReference type="PROSITE" id="PS51910">
    <property type="entry name" value="GH18_2"/>
    <property type="match status" value="1"/>
</dbReference>
<dbReference type="GO" id="GO:0004568">
    <property type="term" value="F:chitinase activity"/>
    <property type="evidence" value="ECO:0007669"/>
    <property type="project" value="UniProtKB-ARBA"/>
</dbReference>
<evidence type="ECO:0000256" key="7">
    <source>
        <dbReference type="SAM" id="Phobius"/>
    </source>
</evidence>
<evidence type="ECO:0000256" key="1">
    <source>
        <dbReference type="ARBA" id="ARBA00022729"/>
    </source>
</evidence>
<comment type="similarity">
    <text evidence="6">Belongs to the glycosyl hydrolase 18 family.</text>
</comment>
<dbReference type="InterPro" id="IPR050314">
    <property type="entry name" value="Glycosyl_Hydrlase_18"/>
</dbReference>
<evidence type="ECO:0000256" key="5">
    <source>
        <dbReference type="RuleBase" id="RU000489"/>
    </source>
</evidence>
<keyword evidence="2 5" id="KW-0378">Hydrolase</keyword>
<keyword evidence="10" id="KW-1185">Reference proteome</keyword>
<accession>A0A5E4Q9S5</accession>
<keyword evidence="7" id="KW-0812">Transmembrane</keyword>
<dbReference type="InterPro" id="IPR001223">
    <property type="entry name" value="Glyco_hydro18_cat"/>
</dbReference>
<keyword evidence="7" id="KW-1133">Transmembrane helix</keyword>
<keyword evidence="1" id="KW-0732">Signal</keyword>
<dbReference type="Pfam" id="PF00704">
    <property type="entry name" value="Glyco_hydro_18"/>
    <property type="match status" value="1"/>
</dbReference>